<evidence type="ECO:0000256" key="1">
    <source>
        <dbReference type="SAM" id="MobiDB-lite"/>
    </source>
</evidence>
<comment type="caution">
    <text evidence="3">The sequence shown here is derived from an EMBL/GenBank/DDBJ whole genome shotgun (WGS) entry which is preliminary data.</text>
</comment>
<feature type="region of interest" description="Disordered" evidence="1">
    <location>
        <begin position="522"/>
        <end position="562"/>
    </location>
</feature>
<dbReference type="SUPFAM" id="SSF56672">
    <property type="entry name" value="DNA/RNA polymerases"/>
    <property type="match status" value="1"/>
</dbReference>
<name>A0A438KF72_VITVI</name>
<feature type="compositionally biased region" description="Low complexity" evidence="1">
    <location>
        <begin position="631"/>
        <end position="644"/>
    </location>
</feature>
<proteinExistence type="predicted"/>
<dbReference type="Pfam" id="PF13966">
    <property type="entry name" value="zf-RVT"/>
    <property type="match status" value="1"/>
</dbReference>
<dbReference type="GO" id="GO:0003824">
    <property type="term" value="F:catalytic activity"/>
    <property type="evidence" value="ECO:0007669"/>
    <property type="project" value="InterPro"/>
</dbReference>
<dbReference type="Pfam" id="PF00078">
    <property type="entry name" value="RVT_1"/>
    <property type="match status" value="1"/>
</dbReference>
<evidence type="ECO:0000313" key="4">
    <source>
        <dbReference type="Proteomes" id="UP000288805"/>
    </source>
</evidence>
<dbReference type="PANTHER" id="PTHR33116">
    <property type="entry name" value="REVERSE TRANSCRIPTASE ZINC-BINDING DOMAIN-CONTAINING PROTEIN-RELATED-RELATED"/>
    <property type="match status" value="1"/>
</dbReference>
<dbReference type="EMBL" id="QGNW01000008">
    <property type="protein sequence ID" value="RVX19851.1"/>
    <property type="molecule type" value="Genomic_DNA"/>
</dbReference>
<dbReference type="InterPro" id="IPR036691">
    <property type="entry name" value="Endo/exonu/phosph_ase_sf"/>
</dbReference>
<organism evidence="3 4">
    <name type="scientific">Vitis vinifera</name>
    <name type="common">Grape</name>
    <dbReference type="NCBI Taxonomy" id="29760"/>
    <lineage>
        <taxon>Eukaryota</taxon>
        <taxon>Viridiplantae</taxon>
        <taxon>Streptophyta</taxon>
        <taxon>Embryophyta</taxon>
        <taxon>Tracheophyta</taxon>
        <taxon>Spermatophyta</taxon>
        <taxon>Magnoliopsida</taxon>
        <taxon>eudicotyledons</taxon>
        <taxon>Gunneridae</taxon>
        <taxon>Pentapetalae</taxon>
        <taxon>rosids</taxon>
        <taxon>Vitales</taxon>
        <taxon>Vitaceae</taxon>
        <taxon>Viteae</taxon>
        <taxon>Vitis</taxon>
    </lineage>
</organism>
<evidence type="ECO:0000259" key="2">
    <source>
        <dbReference type="PROSITE" id="PS50878"/>
    </source>
</evidence>
<dbReference type="Gene3D" id="3.60.10.10">
    <property type="entry name" value="Endonuclease/exonuclease/phosphatase"/>
    <property type="match status" value="1"/>
</dbReference>
<dbReference type="Pfam" id="PF03372">
    <property type="entry name" value="Exo_endo_phos"/>
    <property type="match status" value="1"/>
</dbReference>
<protein>
    <submittedName>
        <fullName evidence="3">Transposon TX1 uncharacterized 149 kDa protein</fullName>
    </submittedName>
</protein>
<accession>A0A438KF72</accession>
<dbReference type="SUPFAM" id="SSF56219">
    <property type="entry name" value="DNase I-like"/>
    <property type="match status" value="1"/>
</dbReference>
<feature type="region of interest" description="Disordered" evidence="1">
    <location>
        <begin position="629"/>
        <end position="652"/>
    </location>
</feature>
<dbReference type="Pfam" id="PF14111">
    <property type="entry name" value="DUF4283"/>
    <property type="match status" value="1"/>
</dbReference>
<dbReference type="PANTHER" id="PTHR33116:SF78">
    <property type="entry name" value="OS12G0587133 PROTEIN"/>
    <property type="match status" value="1"/>
</dbReference>
<reference evidence="3 4" key="1">
    <citation type="journal article" date="2018" name="PLoS Genet.">
        <title>Population sequencing reveals clonal diversity and ancestral inbreeding in the grapevine cultivar Chardonnay.</title>
        <authorList>
            <person name="Roach M.J."/>
            <person name="Johnson D.L."/>
            <person name="Bohlmann J."/>
            <person name="van Vuuren H.J."/>
            <person name="Jones S.J."/>
            <person name="Pretorius I.S."/>
            <person name="Schmidt S.A."/>
            <person name="Borneman A.R."/>
        </authorList>
    </citation>
    <scope>NUCLEOTIDE SEQUENCE [LARGE SCALE GENOMIC DNA]</scope>
    <source>
        <strain evidence="4">cv. Chardonnay</strain>
        <tissue evidence="3">Leaf</tissue>
    </source>
</reference>
<dbReference type="Proteomes" id="UP000288805">
    <property type="component" value="Unassembled WGS sequence"/>
</dbReference>
<evidence type="ECO:0000313" key="3">
    <source>
        <dbReference type="EMBL" id="RVX19851.1"/>
    </source>
</evidence>
<dbReference type="PROSITE" id="PS50878">
    <property type="entry name" value="RT_POL"/>
    <property type="match status" value="1"/>
</dbReference>
<sequence length="1911" mass="213337">MRARGEAGGSRGGRSCFVVEAKSFEILIDEWGGKLRGCIWERSKGVSSWIRFGEASLRCLLDGVEVCCREANNSVWATGWEEGNRKYRLERRSNGAGRFIFCSVRDFDSKKYNIIVPEGKGQSFGWNSLAERLRALGVIPSGGLQGPKGSEDLLRSKEGSKVQWREKGVELKTYADAVRKSPRRVGHSVWIEVGEGEVRGRIEQMSQCLVGWWGPSSALCPEMEYVRSWAPKHWALKGNLRVATLGRGLLLFDFEIPDEAERVLARGMRIFKENVLVLERWNPEVGCLRKEPTTKDVWVRVIGLPLHLRSSEVFKRIGDECGGLIAADESSLNEMQWARLLVRCVDREMPSTAHIVVGSGCYSLQLWWESSPWFTQVVPAGSFSGEGSSRVGEEAGGTVCELSRGSQREKVEQLRLQQGESAVSACGGVSTLCPAVLYVAGDEVEGRVGSADGQVREGDGFFLNKLESPALGPSIGPKGPKGPAHGVSLGLSQVSGLRQGSFKGTQEDLGCDLRPNVSYGEKGEGFGSVGPDAAEGGDLNGEGFSSPRARAQSPGVEKGSGVADSLVRGEAPSASRPSAQLFSSERRAFIVEDPIVDNMRAASQSVAFAVPKMTDQALRDEASRYVGLPSVGGRESSPSSLSSGIDRAGTNEGVSSGLISEIEGEEQLPLSIILADGCNGEMGPGGERPSGDEGRGDEFEILLQDLEGRGCRWDDSCLARFSKFLGFSTEGFEGEILNLLLRNKRRREQNIKKDISGSTKFDRELKKLEWSINYKGARKEKSLETKIQDISRGIVHSLGVGRFLGWGAMSARGAAGGVVVFWDKRVLELMGMEVGLFSVSCRFKNCEDGFLWTFTGVYGPTIKRHRELFWEELGAIRGLWSDPWCIGGDFNVVRFPSERSRVGRLTGSMRRFSEVIEELALKDLPLHGGLFTWSGGLNGLSRSRLDRFLISEDWENHFSGASQCSLPRPVSDHFPILLDGGGTRRGPIPFRFENMWLKEEGFKELLKGWWQGFNYSGSYSFILTEKLKALKIKLKEWNSEVFGKVGVNKGLALDKVSYWDNQEQFRALNEQELEARKEAREEFKKWALMEETSWRQKSREIWLKEGDKNTGFFHKMANSNRRRNCLKKIKINGTWLSEEHDIQRGVVRAFKDLLSDSGGWRPCCNNIEFDSIGDEEAARLEESFSGDEVFLALSDLNGDKAPGPDGFSLAFWQFCWEFVKDEVLGFFKEFYERGKFVRSLNTTFLVLIPKKCGAEDLSDFRPISLVGGLYKLLAKVLANRLKKVVGKVVSSSQNAFVEGRQILDAALVANEVIDSVLKRKERGVLCKLDLEKAYDRINWDFLLSVMQRMGFGEKWIGWIRWCISTASFSVLVNGSPTGFFRSSRGLRQGDPLSPYLFVLGMEALSSLINRAVRGGFLSGCRIGGREGVGIQVTHLLFADDTLVFCDDSQEQVAFLSWLLMWFEATSGLRINLNKSEILPVGCVENAELLAAELGCKVGSLPSTYLGLPLGASHKSVKVWDGVEERMRKKLALWKRQFISKGGRLTLIRSTLASMPTYLMSLLRMPRVVKLRLEKIQRDFLWGGGALEKRPHLVKWAVVCTHKKMGGLGIRNLSILNRALLCKWSWRYAVERDSYWKLIISTKYGVERGGWSTCGAREGHGVGLWKEISKEGLLLLNNVSFSVGDGRRVRFWKDIWCGSTPLCEAFPSLFDLAGSKDAWVADYWDPMGEVGGWTPLFLRPFNDWEVEEAERLLSSIQGKRVDADGEDRMLWRGTKNEIFTVKSLYKSLDHSYAVSFPGNIIWSPYVPSKVSFFAWEASWEKVLTQDQLKRRGWILANRCCLCCVEEETINHILVHCSKTKILWDLLLSLFGVNWVMPFSVRDTLLSWAKTLVIGGKGRPSSKSDPVWKHMSH</sequence>
<dbReference type="InterPro" id="IPR026960">
    <property type="entry name" value="RVT-Znf"/>
</dbReference>
<gene>
    <name evidence="3" type="primary">YTX2_11</name>
    <name evidence="3" type="ORF">CK203_005105</name>
</gene>
<dbReference type="InterPro" id="IPR000477">
    <property type="entry name" value="RT_dom"/>
</dbReference>
<feature type="domain" description="Reverse transcriptase" evidence="2">
    <location>
        <begin position="1229"/>
        <end position="1509"/>
    </location>
</feature>
<dbReference type="CDD" id="cd01650">
    <property type="entry name" value="RT_nLTR_like"/>
    <property type="match status" value="1"/>
</dbReference>
<dbReference type="InterPro" id="IPR043502">
    <property type="entry name" value="DNA/RNA_pol_sf"/>
</dbReference>
<dbReference type="InterPro" id="IPR025558">
    <property type="entry name" value="DUF4283"/>
</dbReference>
<dbReference type="InterPro" id="IPR005135">
    <property type="entry name" value="Endo/exonuclease/phosphatase"/>
</dbReference>